<comment type="similarity">
    <text evidence="1">Belongs to the cystatin family.</text>
</comment>
<sequence length="143" mass="16242">MLFIISLCLPLHLRMMWKCAFPFLAALLTVGLAQVPGGVTDISANDEGVQAALKFAMEEYNKGTSDQYLFKVEEVIKAQVQVVEGFKYFLTVKISKTLCRKNTNVSRCPVITKPSMAQSYKCTFVVWDRSWLNDTQLLEQKCY</sequence>
<evidence type="ECO:0000256" key="2">
    <source>
        <dbReference type="ARBA" id="ARBA00023157"/>
    </source>
</evidence>
<dbReference type="Ensembl" id="ENSOMET00000028554.1">
    <property type="protein sequence ID" value="ENSOMEP00000034478.1"/>
    <property type="gene ID" value="ENSOMEG00000021139.1"/>
</dbReference>
<dbReference type="PANTHER" id="PTHR46186:SF12">
    <property type="entry name" value="CYSTATIN C (AMYLOID ANGIOPATHY AND CEREBRAL HEMORRHAGE)-RELATED"/>
    <property type="match status" value="1"/>
</dbReference>
<evidence type="ECO:0000313" key="6">
    <source>
        <dbReference type="Proteomes" id="UP000261560"/>
    </source>
</evidence>
<dbReference type="Gene3D" id="3.10.450.10">
    <property type="match status" value="1"/>
</dbReference>
<dbReference type="Proteomes" id="UP000261560">
    <property type="component" value="Unplaced"/>
</dbReference>
<dbReference type="FunFam" id="3.10.450.10:FF:000004">
    <property type="entry name" value="Cystatin C"/>
    <property type="match status" value="1"/>
</dbReference>
<dbReference type="PANTHER" id="PTHR46186">
    <property type="entry name" value="CYSTATIN"/>
    <property type="match status" value="1"/>
</dbReference>
<dbReference type="GO" id="GO:0004869">
    <property type="term" value="F:cysteine-type endopeptidase inhibitor activity"/>
    <property type="evidence" value="ECO:0007669"/>
    <property type="project" value="InterPro"/>
</dbReference>
<name>A0A3B3DWI2_ORYME</name>
<organism evidence="5 6">
    <name type="scientific">Oryzias melastigma</name>
    <name type="common">Marine medaka</name>
    <dbReference type="NCBI Taxonomy" id="30732"/>
    <lineage>
        <taxon>Eukaryota</taxon>
        <taxon>Metazoa</taxon>
        <taxon>Chordata</taxon>
        <taxon>Craniata</taxon>
        <taxon>Vertebrata</taxon>
        <taxon>Euteleostomi</taxon>
        <taxon>Actinopterygii</taxon>
        <taxon>Neopterygii</taxon>
        <taxon>Teleostei</taxon>
        <taxon>Neoteleostei</taxon>
        <taxon>Acanthomorphata</taxon>
        <taxon>Ovalentaria</taxon>
        <taxon>Atherinomorphae</taxon>
        <taxon>Beloniformes</taxon>
        <taxon>Adrianichthyidae</taxon>
        <taxon>Oryziinae</taxon>
        <taxon>Oryzias</taxon>
    </lineage>
</organism>
<dbReference type="GO" id="GO:0031982">
    <property type="term" value="C:vesicle"/>
    <property type="evidence" value="ECO:0007669"/>
    <property type="project" value="TreeGrafter"/>
</dbReference>
<evidence type="ECO:0000313" key="5">
    <source>
        <dbReference type="Ensembl" id="ENSOMEP00000034478.1"/>
    </source>
</evidence>
<reference evidence="5" key="1">
    <citation type="submission" date="2025-08" db="UniProtKB">
        <authorList>
            <consortium name="Ensembl"/>
        </authorList>
    </citation>
    <scope>IDENTIFICATION</scope>
</reference>
<proteinExistence type="inferred from homology"/>
<dbReference type="InterPro" id="IPR046350">
    <property type="entry name" value="Cystatin_sf"/>
</dbReference>
<dbReference type="PaxDb" id="30732-ENSOMEP00000034478"/>
<reference evidence="5" key="2">
    <citation type="submission" date="2025-09" db="UniProtKB">
        <authorList>
            <consortium name="Ensembl"/>
        </authorList>
    </citation>
    <scope>IDENTIFICATION</scope>
</reference>
<feature type="chain" id="PRO_5018608607" description="Cystatin domain-containing protein" evidence="3">
    <location>
        <begin position="34"/>
        <end position="143"/>
    </location>
</feature>
<accession>A0A3B3DWI2</accession>
<dbReference type="SUPFAM" id="SSF54403">
    <property type="entry name" value="Cystatin/monellin"/>
    <property type="match status" value="1"/>
</dbReference>
<evidence type="ECO:0000256" key="1">
    <source>
        <dbReference type="ARBA" id="ARBA00009403"/>
    </source>
</evidence>
<dbReference type="STRING" id="30732.ENSOMEP00000034478"/>
<keyword evidence="2" id="KW-1015">Disulfide bond</keyword>
<feature type="domain" description="Cystatin" evidence="4">
    <location>
        <begin position="34"/>
        <end position="143"/>
    </location>
</feature>
<dbReference type="SMART" id="SM00043">
    <property type="entry name" value="CY"/>
    <property type="match status" value="1"/>
</dbReference>
<evidence type="ECO:0000256" key="3">
    <source>
        <dbReference type="SAM" id="SignalP"/>
    </source>
</evidence>
<dbReference type="GO" id="GO:0005615">
    <property type="term" value="C:extracellular space"/>
    <property type="evidence" value="ECO:0007669"/>
    <property type="project" value="TreeGrafter"/>
</dbReference>
<keyword evidence="3" id="KW-0732">Signal</keyword>
<protein>
    <recommendedName>
        <fullName evidence="4">Cystatin domain-containing protein</fullName>
    </recommendedName>
</protein>
<dbReference type="OMA" id="MWKVIVP"/>
<dbReference type="CDD" id="cd00042">
    <property type="entry name" value="CY"/>
    <property type="match status" value="1"/>
</dbReference>
<dbReference type="GO" id="GO:0005737">
    <property type="term" value="C:cytoplasm"/>
    <property type="evidence" value="ECO:0007669"/>
    <property type="project" value="TreeGrafter"/>
</dbReference>
<keyword evidence="6" id="KW-1185">Reference proteome</keyword>
<dbReference type="OrthoDB" id="1908104at2759"/>
<feature type="signal peptide" evidence="3">
    <location>
        <begin position="1"/>
        <end position="33"/>
    </location>
</feature>
<dbReference type="InterPro" id="IPR000010">
    <property type="entry name" value="Cystatin_dom"/>
</dbReference>
<dbReference type="Pfam" id="PF00031">
    <property type="entry name" value="Cystatin"/>
    <property type="match status" value="1"/>
</dbReference>
<dbReference type="AlphaFoldDB" id="A0A3B3DWI2"/>
<dbReference type="GeneTree" id="ENSGT00940000154755"/>
<evidence type="ECO:0000259" key="4">
    <source>
        <dbReference type="SMART" id="SM00043"/>
    </source>
</evidence>